<dbReference type="Proteomes" id="UP000516437">
    <property type="component" value="Chromosome 1"/>
</dbReference>
<dbReference type="PANTHER" id="PTHR15204">
    <property type="entry name" value="LARGE PROLINE-RICH PROTEIN BAG6"/>
    <property type="match status" value="1"/>
</dbReference>
<feature type="compositionally biased region" description="Polar residues" evidence="1">
    <location>
        <begin position="609"/>
        <end position="620"/>
    </location>
</feature>
<dbReference type="PANTHER" id="PTHR15204:SF0">
    <property type="entry name" value="LARGE PROLINE-RICH PROTEIN BAG6"/>
    <property type="match status" value="1"/>
</dbReference>
<name>A0A6A1WNW8_9ROSI</name>
<protein>
    <submittedName>
        <fullName evidence="3">Large proline-rich protein BAG6</fullName>
    </submittedName>
</protein>
<dbReference type="InterPro" id="IPR029071">
    <property type="entry name" value="Ubiquitin-like_domsf"/>
</dbReference>
<dbReference type="SMART" id="SM00213">
    <property type="entry name" value="UBQ"/>
    <property type="match status" value="1"/>
</dbReference>
<dbReference type="GO" id="GO:0051787">
    <property type="term" value="F:misfolded protein binding"/>
    <property type="evidence" value="ECO:0007669"/>
    <property type="project" value="TreeGrafter"/>
</dbReference>
<evidence type="ECO:0000313" key="3">
    <source>
        <dbReference type="EMBL" id="KAB1227025.1"/>
    </source>
</evidence>
<keyword evidence="4" id="KW-1185">Reference proteome</keyword>
<feature type="region of interest" description="Disordered" evidence="1">
    <location>
        <begin position="593"/>
        <end position="623"/>
    </location>
</feature>
<dbReference type="GO" id="GO:0036503">
    <property type="term" value="P:ERAD pathway"/>
    <property type="evidence" value="ECO:0007669"/>
    <property type="project" value="TreeGrafter"/>
</dbReference>
<feature type="region of interest" description="Disordered" evidence="1">
    <location>
        <begin position="84"/>
        <end position="112"/>
    </location>
</feature>
<proteinExistence type="predicted"/>
<dbReference type="Gene3D" id="3.10.20.90">
    <property type="entry name" value="Phosphatidylinositol 3-kinase Catalytic Subunit, Chain A, domain 1"/>
    <property type="match status" value="1"/>
</dbReference>
<dbReference type="OrthoDB" id="267397at2759"/>
<feature type="compositionally biased region" description="Polar residues" evidence="1">
    <location>
        <begin position="659"/>
        <end position="679"/>
    </location>
</feature>
<evidence type="ECO:0000259" key="2">
    <source>
        <dbReference type="PROSITE" id="PS50053"/>
    </source>
</evidence>
<sequence length="730" mass="77660">MGSNSADAVPRVDEAGGSETMIEIKIRTLDNQTYTLRVDKQVPVPALKEQIASITGVLSEQQRLICRGKLDVEDGHTLHLVVRQPVPPSSEGLSNNPATDPTSSTSHGQSNQAAPGFVIETFSMPVQGEGVPPEINRIVSAVLGSIGFSNIASGGEGTDVRERGAQNPTQLQPEEAGIRGPSDRSQSTYGIPSAVSLGTLQPPVIPDSLTTLFQYLSYMRHEFEAVGIGGGNRSQAAAIPGTGERGSNSSQHTGTVREGFPTPAFLAEIMLSARQMLIEHAGECLLRFARQLEDQGSGTDSSVRSSTQPSAWRTGILFYNLGAFLLELGRATMTLRQTPSEAMVNAGPAVFISPSGPNPIMVQPLPFQPGTSFGAIPMGTLQPGSGLVNGLGSGFVPRRIDIQIRRGPSVTTPNAAQEERTDTQHPSGHRNSETSSGGENLLNTLPSSVSEGLSFAGEPGARMVPIRTMVAAVPGPFSRLPSDSSGNSMGLYYPLLGRFQPVASGHLSGSQAQASGELLTDSAVQQHNIVDPARDGSFPTPDLRQEPSNARSININILSAGGAQNNQDSDRQLPNSVTQLLRTLFPGGEIHVEEASSQGTVRDSVPEQAGTSNDVVNASETEPRVSNEGIFLSNLLRQIIPAISQQAQSESDGRLMEETNASENRIPQDFPTQNNSDVGTSRRPSEDETSPPDSKRRKSHLNSGNKYFSFLDADRVICRETRMLPAADRL</sequence>
<feature type="compositionally biased region" description="Polar residues" evidence="1">
    <location>
        <begin position="433"/>
        <end position="451"/>
    </location>
</feature>
<dbReference type="AlphaFoldDB" id="A0A6A1WNW8"/>
<dbReference type="EMBL" id="RXIC02000019">
    <property type="protein sequence ID" value="KAB1227025.1"/>
    <property type="molecule type" value="Genomic_DNA"/>
</dbReference>
<dbReference type="GO" id="GO:0031593">
    <property type="term" value="F:polyubiquitin modification-dependent protein binding"/>
    <property type="evidence" value="ECO:0007669"/>
    <property type="project" value="TreeGrafter"/>
</dbReference>
<feature type="region of interest" description="Disordered" evidence="1">
    <location>
        <begin position="404"/>
        <end position="456"/>
    </location>
</feature>
<evidence type="ECO:0000313" key="4">
    <source>
        <dbReference type="Proteomes" id="UP000516437"/>
    </source>
</evidence>
<feature type="region of interest" description="Disordered" evidence="1">
    <location>
        <begin position="152"/>
        <end position="187"/>
    </location>
</feature>
<reference evidence="3 4" key="1">
    <citation type="journal article" date="2019" name="Plant Biotechnol. J.">
        <title>The red bayberry genome and genetic basis of sex determination.</title>
        <authorList>
            <person name="Jia H.M."/>
            <person name="Jia H.J."/>
            <person name="Cai Q.L."/>
            <person name="Wang Y."/>
            <person name="Zhao H.B."/>
            <person name="Yang W.F."/>
            <person name="Wang G.Y."/>
            <person name="Li Y.H."/>
            <person name="Zhan D.L."/>
            <person name="Shen Y.T."/>
            <person name="Niu Q.F."/>
            <person name="Chang L."/>
            <person name="Qiu J."/>
            <person name="Zhao L."/>
            <person name="Xie H.B."/>
            <person name="Fu W.Y."/>
            <person name="Jin J."/>
            <person name="Li X.W."/>
            <person name="Jiao Y."/>
            <person name="Zhou C.C."/>
            <person name="Tu T."/>
            <person name="Chai C.Y."/>
            <person name="Gao J.L."/>
            <person name="Fan L.J."/>
            <person name="van de Weg E."/>
            <person name="Wang J.Y."/>
            <person name="Gao Z.S."/>
        </authorList>
    </citation>
    <scope>NUCLEOTIDE SEQUENCE [LARGE SCALE GENOMIC DNA]</scope>
    <source>
        <tissue evidence="3">Leaves</tissue>
    </source>
</reference>
<dbReference type="Pfam" id="PF00240">
    <property type="entry name" value="ubiquitin"/>
    <property type="match status" value="1"/>
</dbReference>
<dbReference type="SUPFAM" id="SSF54236">
    <property type="entry name" value="Ubiquitin-like"/>
    <property type="match status" value="1"/>
</dbReference>
<dbReference type="FunFam" id="3.10.20.90:FF:000154">
    <property type="entry name" value="Large proline-rich protein BAG6"/>
    <property type="match status" value="1"/>
</dbReference>
<gene>
    <name evidence="3" type="ORF">CJ030_MR1G014953</name>
</gene>
<feature type="compositionally biased region" description="Polar residues" evidence="1">
    <location>
        <begin position="91"/>
        <end position="112"/>
    </location>
</feature>
<dbReference type="InterPro" id="IPR000626">
    <property type="entry name" value="Ubiquitin-like_dom"/>
</dbReference>
<accession>A0A6A1WNW8</accession>
<dbReference type="PROSITE" id="PS50053">
    <property type="entry name" value="UBIQUITIN_2"/>
    <property type="match status" value="1"/>
</dbReference>
<dbReference type="GO" id="GO:0071818">
    <property type="term" value="C:BAT3 complex"/>
    <property type="evidence" value="ECO:0007669"/>
    <property type="project" value="TreeGrafter"/>
</dbReference>
<evidence type="ECO:0000256" key="1">
    <source>
        <dbReference type="SAM" id="MobiDB-lite"/>
    </source>
</evidence>
<comment type="caution">
    <text evidence="3">The sequence shown here is derived from an EMBL/GenBank/DDBJ whole genome shotgun (WGS) entry which is preliminary data.</text>
</comment>
<feature type="region of interest" description="Disordered" evidence="1">
    <location>
        <begin position="645"/>
        <end position="702"/>
    </location>
</feature>
<feature type="domain" description="Ubiquitin-like" evidence="2">
    <location>
        <begin position="22"/>
        <end position="69"/>
    </location>
</feature>
<organism evidence="3 4">
    <name type="scientific">Morella rubra</name>
    <name type="common">Chinese bayberry</name>
    <dbReference type="NCBI Taxonomy" id="262757"/>
    <lineage>
        <taxon>Eukaryota</taxon>
        <taxon>Viridiplantae</taxon>
        <taxon>Streptophyta</taxon>
        <taxon>Embryophyta</taxon>
        <taxon>Tracheophyta</taxon>
        <taxon>Spermatophyta</taxon>
        <taxon>Magnoliopsida</taxon>
        <taxon>eudicotyledons</taxon>
        <taxon>Gunneridae</taxon>
        <taxon>Pentapetalae</taxon>
        <taxon>rosids</taxon>
        <taxon>fabids</taxon>
        <taxon>Fagales</taxon>
        <taxon>Myricaceae</taxon>
        <taxon>Morella</taxon>
    </lineage>
</organism>